<keyword evidence="1" id="KW-0812">Transmembrane</keyword>
<keyword evidence="1" id="KW-0472">Membrane</keyword>
<comment type="caution">
    <text evidence="2">The sequence shown here is derived from an EMBL/GenBank/DDBJ whole genome shotgun (WGS) entry which is preliminary data.</text>
</comment>
<feature type="non-terminal residue" evidence="2">
    <location>
        <position position="712"/>
    </location>
</feature>
<dbReference type="EMBL" id="LAZR01024076">
    <property type="protein sequence ID" value="KKL76348.1"/>
    <property type="molecule type" value="Genomic_DNA"/>
</dbReference>
<feature type="non-terminal residue" evidence="2">
    <location>
        <position position="1"/>
    </location>
</feature>
<reference evidence="2" key="1">
    <citation type="journal article" date="2015" name="Nature">
        <title>Complex archaea that bridge the gap between prokaryotes and eukaryotes.</title>
        <authorList>
            <person name="Spang A."/>
            <person name="Saw J.H."/>
            <person name="Jorgensen S.L."/>
            <person name="Zaremba-Niedzwiedzka K."/>
            <person name="Martijn J."/>
            <person name="Lind A.E."/>
            <person name="van Eijk R."/>
            <person name="Schleper C."/>
            <person name="Guy L."/>
            <person name="Ettema T.J."/>
        </authorList>
    </citation>
    <scope>NUCLEOTIDE SEQUENCE</scope>
</reference>
<protein>
    <recommendedName>
        <fullName evidence="3">Carboxypeptidase regulatory-like domain-containing protein</fullName>
    </recommendedName>
</protein>
<keyword evidence="1" id="KW-1133">Transmembrane helix</keyword>
<organism evidence="2">
    <name type="scientific">marine sediment metagenome</name>
    <dbReference type="NCBI Taxonomy" id="412755"/>
    <lineage>
        <taxon>unclassified sequences</taxon>
        <taxon>metagenomes</taxon>
        <taxon>ecological metagenomes</taxon>
    </lineage>
</organism>
<dbReference type="AlphaFoldDB" id="A0A0F9EQG5"/>
<accession>A0A0F9EQG5</accession>
<sequence>TARNQGISGATIEVEIDGTPYISSINVTRIKDLGDGNYNITINCSDSVFINYGSFNLKINASKTNYYYKSNSSIELIIGNTTLRILDPSDGSEYNSDQSFNITIEYIDKVTTQGIVGATINYSIHGNTPLWENITYIGDGKYNITIHLSHPDFSAYGPIEIIINASKQNYNNLTQSLTINRIVTTTITSGQIPNLGSVIRGLNVSYTYNYSDTDLNPINQASWELVSSSYNFVSFLENKGAGEYTMHLDTSSVNVGSYNFIFNIKATGNETQMITLTITVSATTTGISNVASISLLARHTGANQTVIFSYIDTIKSQGISSLTTANIMVYDETGENSTLWQRGTQDHNWTLINLGGGNYELRISTNGLNVDSYTLKFQIVNLANYANAESQEISFYLRGYYSNFGLLLLSDDGGQLISNDSSYNYSSYVRNDLNIRFNLTNIDLGSLVLGHMDVYYITYINLNTYATGTINNSISYNSVNDTYGYFIGMLNLNQANLTTGYYQFNILIMKTNFENVTFSFYLTIQDRYQVNISIYSIPDELNAGESFRIAFNVSIILNSPTQPLIGATVTVTRIINGVPSASLFNTTNGQGIVSFDIDLPSDTLNFSLLVTLDGYYNFNQASIELSELSVNPPKTTGIPFETILVYLIIAGIAIAVTASSLGVYKGVIVPKKRAKARLLAEVKTLFDDAINLEHILIIYKGTGTCVFFKSFG</sequence>
<proteinExistence type="predicted"/>
<evidence type="ECO:0000256" key="1">
    <source>
        <dbReference type="SAM" id="Phobius"/>
    </source>
</evidence>
<evidence type="ECO:0000313" key="2">
    <source>
        <dbReference type="EMBL" id="KKL76348.1"/>
    </source>
</evidence>
<feature type="transmembrane region" description="Helical" evidence="1">
    <location>
        <begin position="643"/>
        <end position="664"/>
    </location>
</feature>
<gene>
    <name evidence="2" type="ORF">LCGC14_2045790</name>
</gene>
<evidence type="ECO:0008006" key="3">
    <source>
        <dbReference type="Google" id="ProtNLM"/>
    </source>
</evidence>
<name>A0A0F9EQG5_9ZZZZ</name>